<name>A0A085UQX2_PSESX</name>
<evidence type="ECO:0000313" key="2">
    <source>
        <dbReference type="Proteomes" id="UP000028643"/>
    </source>
</evidence>
<dbReference type="CDD" id="cd02947">
    <property type="entry name" value="TRX_family"/>
    <property type="match status" value="1"/>
</dbReference>
<protein>
    <submittedName>
        <fullName evidence="1">Thioredoxin</fullName>
    </submittedName>
</protein>
<organism evidence="1 2">
    <name type="scientific">Pseudomonas syringae</name>
    <dbReference type="NCBI Taxonomy" id="317"/>
    <lineage>
        <taxon>Bacteria</taxon>
        <taxon>Pseudomonadati</taxon>
        <taxon>Pseudomonadota</taxon>
        <taxon>Gammaproteobacteria</taxon>
        <taxon>Pseudomonadales</taxon>
        <taxon>Pseudomonadaceae</taxon>
        <taxon>Pseudomonas</taxon>
    </lineage>
</organism>
<proteinExistence type="predicted"/>
<accession>A0A085UQX2</accession>
<dbReference type="InterPro" id="IPR036249">
    <property type="entry name" value="Thioredoxin-like_sf"/>
</dbReference>
<gene>
    <name evidence="1" type="ORF">IV02_26975</name>
</gene>
<reference evidence="1 2" key="1">
    <citation type="submission" date="2014-07" db="EMBL/GenBank/DDBJ databases">
        <title>Draft Genome Sequences of Environmental Pseudomonas syringae strains.</title>
        <authorList>
            <person name="Baltrus D.A."/>
            <person name="Berge O."/>
            <person name="Morris C."/>
        </authorList>
    </citation>
    <scope>NUCLEOTIDE SEQUENCE [LARGE SCALE GENOMIC DNA]</scope>
    <source>
        <strain evidence="1 2">CEB003</strain>
    </source>
</reference>
<dbReference type="PATRIC" id="fig|317.174.peg.5509"/>
<dbReference type="Gene3D" id="3.40.30.10">
    <property type="entry name" value="Glutaredoxin"/>
    <property type="match status" value="1"/>
</dbReference>
<dbReference type="Proteomes" id="UP000028643">
    <property type="component" value="Unassembled WGS sequence"/>
</dbReference>
<sequence length="121" mass="13379">MVCCLTGGVFLDQLELSDFDVDQQLLQLPGISLLIFTSVGCASCRYARQQLPRLGLPVQRLCWIDAEENGGAVERYEVFHLPALFIVRDGEFFGALRAPLTESAIRAALNLGLTREPDELP</sequence>
<evidence type="ECO:0000313" key="1">
    <source>
        <dbReference type="EMBL" id="KFE45585.1"/>
    </source>
</evidence>
<dbReference type="SUPFAM" id="SSF52833">
    <property type="entry name" value="Thioredoxin-like"/>
    <property type="match status" value="1"/>
</dbReference>
<dbReference type="AlphaFoldDB" id="A0A085UQX2"/>
<dbReference type="EMBL" id="JPQT01000144">
    <property type="protein sequence ID" value="KFE45585.1"/>
    <property type="molecule type" value="Genomic_DNA"/>
</dbReference>
<comment type="caution">
    <text evidence="1">The sequence shown here is derived from an EMBL/GenBank/DDBJ whole genome shotgun (WGS) entry which is preliminary data.</text>
</comment>